<protein>
    <submittedName>
        <fullName evidence="1">Uncharacterized protein</fullName>
    </submittedName>
</protein>
<evidence type="ECO:0000313" key="2">
    <source>
        <dbReference type="Proteomes" id="UP000030008"/>
    </source>
</evidence>
<dbReference type="Proteomes" id="UP000030008">
    <property type="component" value="Unassembled WGS sequence"/>
</dbReference>
<gene>
    <name evidence="1" type="ORF">CIAN88_15430</name>
</gene>
<organism evidence="1 2">
    <name type="scientific">Clostridium innocuum</name>
    <dbReference type="NCBI Taxonomy" id="1522"/>
    <lineage>
        <taxon>Bacteria</taxon>
        <taxon>Bacillati</taxon>
        <taxon>Bacillota</taxon>
        <taxon>Clostridia</taxon>
        <taxon>Eubacteriales</taxon>
        <taxon>Clostridiaceae</taxon>
        <taxon>Clostridium</taxon>
    </lineage>
</organism>
<dbReference type="EMBL" id="JQIF01000072">
    <property type="protein sequence ID" value="KGJ52331.1"/>
    <property type="molecule type" value="Genomic_DNA"/>
</dbReference>
<accession>A0A099I414</accession>
<reference evidence="1 2" key="1">
    <citation type="submission" date="2014-08" db="EMBL/GenBank/DDBJ databases">
        <title>Clostridium innocuum, an unnegligible vancomycin-resistant pathogen causing extra-intestinal infections.</title>
        <authorList>
            <person name="Feng Y."/>
            <person name="Chiu C.-H."/>
        </authorList>
    </citation>
    <scope>NUCLEOTIDE SEQUENCE [LARGE SCALE GENOMIC DNA]</scope>
    <source>
        <strain evidence="1 2">AN88</strain>
    </source>
</reference>
<evidence type="ECO:0000313" key="1">
    <source>
        <dbReference type="EMBL" id="KGJ52331.1"/>
    </source>
</evidence>
<proteinExistence type="predicted"/>
<dbReference type="AlphaFoldDB" id="A0A099I414"/>
<comment type="caution">
    <text evidence="1">The sequence shown here is derived from an EMBL/GenBank/DDBJ whole genome shotgun (WGS) entry which is preliminary data.</text>
</comment>
<name>A0A099I414_CLOIN</name>
<sequence>MRAYCMDGRVIDVVQADKYVKWVDKEAAYMADAGTYTLMLIPSDKTEIEAGHEYETYKVNEEMYESCLTSKHDELVKFYGRHTLHEQLSLF</sequence>